<dbReference type="Proteomes" id="UP000760545">
    <property type="component" value="Unassembled WGS sequence"/>
</dbReference>
<dbReference type="RefSeq" id="WP_167918227.1">
    <property type="nucleotide sequence ID" value="NZ_JAAVJS010000014.1"/>
</dbReference>
<feature type="signal peptide" evidence="1">
    <location>
        <begin position="1"/>
        <end position="23"/>
    </location>
</feature>
<evidence type="ECO:0000313" key="2">
    <source>
        <dbReference type="EMBL" id="NJX15985.1"/>
    </source>
</evidence>
<keyword evidence="1" id="KW-0732">Signal</keyword>
<protein>
    <submittedName>
        <fullName evidence="2">DUF4270 domain-containing protein</fullName>
    </submittedName>
</protein>
<dbReference type="EMBL" id="JAAVJS010000014">
    <property type="protein sequence ID" value="NJX15985.1"/>
    <property type="molecule type" value="Genomic_DNA"/>
</dbReference>
<dbReference type="InterPro" id="IPR025366">
    <property type="entry name" value="DUF4270"/>
</dbReference>
<evidence type="ECO:0000256" key="1">
    <source>
        <dbReference type="SAM" id="SignalP"/>
    </source>
</evidence>
<name>A0ABX1DCA0_9FLAO</name>
<reference evidence="2 3" key="1">
    <citation type="submission" date="2020-03" db="EMBL/GenBank/DDBJ databases">
        <title>Tamlana sp. nov, isolated from XXX.</title>
        <authorList>
            <person name="Cao W.R."/>
        </authorList>
    </citation>
    <scope>NUCLEOTIDE SEQUENCE [LARGE SCALE GENOMIC DNA]</scope>
    <source>
        <strain evidence="2 3">HST1-43</strain>
    </source>
</reference>
<accession>A0ABX1DCA0</accession>
<evidence type="ECO:0000313" key="3">
    <source>
        <dbReference type="Proteomes" id="UP000760545"/>
    </source>
</evidence>
<gene>
    <name evidence="2" type="ORF">HC176_10850</name>
</gene>
<keyword evidence="3" id="KW-1185">Reference proteome</keyword>
<comment type="caution">
    <text evidence="2">The sequence shown here is derived from an EMBL/GenBank/DDBJ whole genome shotgun (WGS) entry which is preliminary data.</text>
</comment>
<proteinExistence type="predicted"/>
<feature type="chain" id="PRO_5047268743" evidence="1">
    <location>
        <begin position="24"/>
        <end position="555"/>
    </location>
</feature>
<sequence>MKKPIKALKLSFFIILAVTSFIACDKDFSTLESDVLGEGNSNFNTKVDSLPIAAYNKKLEGLRINRLASNLLGFFYDPAYGTTTASIVAQVTPSSYSPNFGETPVIDSVAINIPYYSTVVDADTDGNSIYRLDSVFGNTEAKIKLSIYQNNYFLLEYDPSGSTSTQDYYSNASSSTENSILTPQGNTINFDEHVVDTIYQTNNFLPSAKPNFIGTATDTTRSAPAFHVKLESDEAKLFWKNTILDKEGDVVLDNPGDFKNYFRGLYLKAEAINNDGQMVLLNLANANITIHYTYGAADSRLQSTYTLNFSGNILNTFINDFNYPIEPPNTTEGDATLYLKGTEGSMAVVDLFSGMVECEDEDGTITMRTAFDCFKRTYRELDENGEYVEKINGNYPLKKLVNDAFLEVYEDSIKAVTGPYGTEYHKYDRLYAYDIKNSLPTVDYNLDPVESSASAFNSKIISLSQRDTITGKFKIRLTEHLKNILIRDSTSTKIGLVLSNNVNYINNAKILNPTDEVSNVPAAAIISPRGTVLHGNQSATEKKRLKLKIFYTEPK</sequence>
<organism evidence="2 3">
    <name type="scientific">Tamlana crocina</name>
    <dbReference type="NCBI Taxonomy" id="393006"/>
    <lineage>
        <taxon>Bacteria</taxon>
        <taxon>Pseudomonadati</taxon>
        <taxon>Bacteroidota</taxon>
        <taxon>Flavobacteriia</taxon>
        <taxon>Flavobacteriales</taxon>
        <taxon>Flavobacteriaceae</taxon>
        <taxon>Tamlana</taxon>
    </lineage>
</organism>
<dbReference type="PROSITE" id="PS51257">
    <property type="entry name" value="PROKAR_LIPOPROTEIN"/>
    <property type="match status" value="1"/>
</dbReference>
<dbReference type="Pfam" id="PF14092">
    <property type="entry name" value="DUF4270"/>
    <property type="match status" value="1"/>
</dbReference>